<dbReference type="InterPro" id="IPR037524">
    <property type="entry name" value="PA14/GLEYA"/>
</dbReference>
<keyword evidence="7" id="KW-1133">Transmembrane helix</keyword>
<dbReference type="Pfam" id="PF10162">
    <property type="entry name" value="G8"/>
    <property type="match status" value="2"/>
</dbReference>
<evidence type="ECO:0000259" key="10">
    <source>
        <dbReference type="PROSITE" id="PS51820"/>
    </source>
</evidence>
<dbReference type="Pfam" id="PF10528">
    <property type="entry name" value="GLEYA"/>
    <property type="match status" value="1"/>
</dbReference>
<dbReference type="SUPFAM" id="SSF56988">
    <property type="entry name" value="Anthrax protective antigen"/>
    <property type="match status" value="1"/>
</dbReference>
<dbReference type="SUPFAM" id="SSF51126">
    <property type="entry name" value="Pectin lyase-like"/>
    <property type="match status" value="2"/>
</dbReference>
<evidence type="ECO:0000256" key="4">
    <source>
        <dbReference type="ARBA" id="ARBA00022737"/>
    </source>
</evidence>
<dbReference type="InterPro" id="IPR052387">
    <property type="entry name" value="Fibrocystin"/>
</dbReference>
<dbReference type="Pfam" id="PF01833">
    <property type="entry name" value="TIG"/>
    <property type="match status" value="9"/>
</dbReference>
<dbReference type="SMART" id="SM00429">
    <property type="entry name" value="IPT"/>
    <property type="match status" value="6"/>
</dbReference>
<dbReference type="SUPFAM" id="SSF81296">
    <property type="entry name" value="E set domains"/>
    <property type="match status" value="9"/>
</dbReference>
<keyword evidence="12" id="KW-1185">Reference proteome</keyword>
<organism evidence="11 12">
    <name type="scientific">Stentor coeruleus</name>
    <dbReference type="NCBI Taxonomy" id="5963"/>
    <lineage>
        <taxon>Eukaryota</taxon>
        <taxon>Sar</taxon>
        <taxon>Alveolata</taxon>
        <taxon>Ciliophora</taxon>
        <taxon>Postciliodesmatophora</taxon>
        <taxon>Heterotrichea</taxon>
        <taxon>Heterotrichida</taxon>
        <taxon>Stentoridae</taxon>
        <taxon>Stentor</taxon>
    </lineage>
</organism>
<feature type="chain" id="PRO_5012932609" description="G8 domain-containing protein" evidence="8">
    <location>
        <begin position="17"/>
        <end position="3593"/>
    </location>
</feature>
<feature type="region of interest" description="Disordered" evidence="6">
    <location>
        <begin position="2455"/>
        <end position="2479"/>
    </location>
</feature>
<name>A0A1R2BQD4_9CILI</name>
<feature type="transmembrane region" description="Helical" evidence="7">
    <location>
        <begin position="3517"/>
        <end position="3538"/>
    </location>
</feature>
<dbReference type="InterPro" id="IPR012334">
    <property type="entry name" value="Pectin_lyas_fold"/>
</dbReference>
<keyword evidence="5" id="KW-0325">Glycoprotein</keyword>
<dbReference type="Gene3D" id="2.60.40.10">
    <property type="entry name" value="Immunoglobulins"/>
    <property type="match status" value="7"/>
</dbReference>
<dbReference type="PROSITE" id="PS51484">
    <property type="entry name" value="G8"/>
    <property type="match status" value="2"/>
</dbReference>
<dbReference type="PANTHER" id="PTHR46769:SF2">
    <property type="entry name" value="FIBROCYSTIN-L ISOFORM 2 PRECURSOR-RELATED"/>
    <property type="match status" value="1"/>
</dbReference>
<evidence type="ECO:0000313" key="11">
    <source>
        <dbReference type="EMBL" id="OMJ78805.1"/>
    </source>
</evidence>
<dbReference type="PANTHER" id="PTHR46769">
    <property type="entry name" value="POLYCYSTIC KIDNEY AND HEPATIC DISEASE 1 (AUTOSOMAL RECESSIVE)-LIKE 1"/>
    <property type="match status" value="1"/>
</dbReference>
<dbReference type="Gene3D" id="2.60.120.1560">
    <property type="match status" value="1"/>
</dbReference>
<dbReference type="InterPro" id="IPR055401">
    <property type="entry name" value="CEMIP_beta-hel_dom"/>
</dbReference>
<proteinExistence type="predicted"/>
<dbReference type="SMART" id="SM01225">
    <property type="entry name" value="G8"/>
    <property type="match status" value="2"/>
</dbReference>
<comment type="caution">
    <text evidence="11">The sequence shown here is derived from an EMBL/GenBank/DDBJ whole genome shotgun (WGS) entry which is preliminary data.</text>
</comment>
<feature type="domain" description="PA14" evidence="10">
    <location>
        <begin position="294"/>
        <end position="444"/>
    </location>
</feature>
<reference evidence="11 12" key="1">
    <citation type="submission" date="2016-11" db="EMBL/GenBank/DDBJ databases">
        <title>The macronuclear genome of Stentor coeruleus: a giant cell with tiny introns.</title>
        <authorList>
            <person name="Slabodnick M."/>
            <person name="Ruby J.G."/>
            <person name="Reiff S.B."/>
            <person name="Swart E.C."/>
            <person name="Gosai S."/>
            <person name="Prabakaran S."/>
            <person name="Witkowska E."/>
            <person name="Larue G.E."/>
            <person name="Fisher S."/>
            <person name="Freeman R.M."/>
            <person name="Gunawardena J."/>
            <person name="Chu W."/>
            <person name="Stover N.A."/>
            <person name="Gregory B.D."/>
            <person name="Nowacki M."/>
            <person name="Derisi J."/>
            <person name="Roy S.W."/>
            <person name="Marshall W.F."/>
            <person name="Sood P."/>
        </authorList>
    </citation>
    <scope>NUCLEOTIDE SEQUENCE [LARGE SCALE GENOMIC DNA]</scope>
    <source>
        <strain evidence="11">WM001</strain>
    </source>
</reference>
<keyword evidence="7" id="KW-0472">Membrane</keyword>
<evidence type="ECO:0008006" key="13">
    <source>
        <dbReference type="Google" id="ProtNLM"/>
    </source>
</evidence>
<accession>A0A1R2BQD4</accession>
<evidence type="ECO:0000256" key="2">
    <source>
        <dbReference type="ARBA" id="ARBA00022475"/>
    </source>
</evidence>
<keyword evidence="2" id="KW-1003">Cell membrane</keyword>
<evidence type="ECO:0000256" key="8">
    <source>
        <dbReference type="SAM" id="SignalP"/>
    </source>
</evidence>
<evidence type="ECO:0000256" key="7">
    <source>
        <dbReference type="SAM" id="Phobius"/>
    </source>
</evidence>
<evidence type="ECO:0000256" key="1">
    <source>
        <dbReference type="ARBA" id="ARBA00004236"/>
    </source>
</evidence>
<feature type="signal peptide" evidence="8">
    <location>
        <begin position="1"/>
        <end position="16"/>
    </location>
</feature>
<dbReference type="Pfam" id="PF24606">
    <property type="entry name" value="CEMIP_beta-hel"/>
    <property type="match status" value="1"/>
</dbReference>
<evidence type="ECO:0000256" key="5">
    <source>
        <dbReference type="ARBA" id="ARBA00023180"/>
    </source>
</evidence>
<keyword evidence="7" id="KW-0812">Transmembrane</keyword>
<feature type="compositionally biased region" description="Gly residues" evidence="6">
    <location>
        <begin position="3467"/>
        <end position="3477"/>
    </location>
</feature>
<dbReference type="InterPro" id="IPR002909">
    <property type="entry name" value="IPT_dom"/>
</dbReference>
<keyword evidence="4" id="KW-0677">Repeat</keyword>
<sequence length="3593" mass="393436">MWLGIIMAILANLVSSLTITGVSTTSGTVNELSLKGSIYGGTALYLSGDFSDVDASSMKVLIGEIECPIIEFRWHESSFECTVPKPTDIFTSDLPLTFSTTVDTFITIDSSVSKVFSYTLEETPIIFYMNPSEASPGDDVAFVGRWRTTDWKNVFEAKLGEKQMTIYREDTETLSNWGPFNITVQVGDNIQGIEEPKFLMKSGQAGFSWIGKTFTPTGQGFYFRTLAKIDSTSSSVASPLGQLPLEINGAGFTSNIDDISVTTDGQTCDVTYVDYNVIKCTTRSGTSSSENYYEGNVGILRNMWNDTTDSLENLIGTTPTYTFIQATPEIRRDEYTKTRSQMIGLFKAPKTGEYTFYIASDDAAKVWLSTDASPANKVKIIEFNSWTLAKQKFYQPTTISSVVELQADSLYYMEIWNYNYGGSGHFDIGVQVPGDGSAPNKMPFIQHIIISPREIVREIQTITITPPSGTPSGKLSFYYGSAKSLVVNFNTDQGIWVCDDIIVALNHLNTTEHFLCEYEWSGSSLLYHIKFDSALTSSRKVLTADWTGLQPVGTIVSTSPTPGTTTLSGTFIVKRKGDATQDVKFGTGYSSFEYQVNKELKNIQNNLIVYGTVNSEICDFLLMLPSEMVADSSEYFELDLTGMTGGGIEDSDTPNDVAYTSEILFANANDQFFPVIPSDFLRLYKENPQTIVKVNDVGVVCKGNCDFTYVTQDSNFPTITSFTYSNPTLTLTGTNFDLVSTEAEDFIVTVGLGPCPVDTVSSTEIVCTLGVGIAGNHQPVVIGVKYGLLLLDPNVVDTIFQALTVDSVTPNLGGNSGGTVLNFVGKGFLNDITNTDYTLQVKIGNSVCSIISVSTTKLSCKTSAYTTSNNQLTVTINGETFSSISLFSYTNSAVVNTITPDHGSTITLTTVTLTGENFPTDKKNILVKMGEYDCLVVSSTAQQVVCHMLGGPPGEYTVEVIVINEDNQGYALMSLGFDPVFSLVFLITDISPSSGSIYGGTILTITGSGFSLEKTFMYAFIGTDKFPCEILEVTSESSLTCRTSEHSNIIDAADDFFLYGRLKSRALCTNPCVYTRSTADSPIVNSISPSEAAAGDSVTLQGVYLDQDIANIELKINGILATITSSGSTSIVFVMPEVKGSTSTLSLYIKGKGTVPVSGSLAVKLVVSSIEPLEISQGGEYVTIHGSGFLSSDTFMFGSVACLEPIITDTQVICWAQASTDANAKGLTVRTFTCSDLTVCGLSHTTGKTFTITSTSGSLNIAGTFPTVTSSNVHVTLDDYQCSVTSINTNTIVCLPNAPPGTYHVSVHIENYGFAVGSITATITLSASISGTVSTSYQGGVTLSLTGTGLHEDTQVLVCNIPCETTQALGNSLTCKLPPLVTTHSQSSFNIQPDGKLITTFVQIGSLTSQMSKAYDNDENTYYMDSSVDIYIGLDAGAGNYLQLTKVRFMGGGAANKNYKDLIGTILQGSNDATAWTDINIFTGVNNYWNSWEVNENQEPGDSFSVYKYRYYRMIKKAHISSYAINELEWYGILYIDSSANDQACSVIVNYEATTVTVSSQVSYQNALTPALVSITPNRGTILGGTTVLFAGTGFGTTSGFVTVTIDDVNCAVSTVTDTLITCVTEPRELYVTASLEIMITGKGLVATKGLVYLYADLWSADTTWGGEVPPRDGESVVIPAGKNIILDMPTGLLELIYIKGTLIVDDIPGITIDAHYIFIHGGTLQIGTEDDPFENEITITMHGNRHSPALPMYGNKVIAIRGGLVDIHGKFKTSWTVLDSTIDPGSSSLTLKSDVTNWNPGDQIVVASTSYFFNETEVKTISSISGRAITVDSPFLFKHYAKTQTYGSADTFEMRAEVGMLTRNIKIRGSEEGISTEHGVHIMFHKQGDDSCIGRIDNLEIFYAGQAYSLGRYPIHFHMIGKVSKSYVKNNAIHDTFNRAVTIHGVHYFRVMNNVAYNIKGHTFFIEDGIESQNRIEGNLGLCTKQSWSLLNTDQAPATFWVTNPNNFIRFNHAAGGTNYGYWYANDPHPTGPSATTTICPRYMEIGSFEDNVAHTYGKYGLRIFPRLMPLIDPCSELISEGNFVTTTFYRLTAWKNRRNGAIAEEVGDIRFSGFKVADNMLAGLEMTYTNYATWYQSSRITDAVVVGNSENAELDLNPSQRGIVTPQTDGFLVENTRFYNFGPEQYIFGDESHSVQCPVFDSGGRLVKLSGIKIDGSNKRFHWNWPLRGIYEIIDDQSIWPKGTHIAAPWIHLSTPECSKDDDMGAYICNTATIRRVTIYSIVPSYMLGPSLNVLRQTGTGIPTTVLTAEDGTTETVPAWSPVFYGKGQNNHRIGKSYALPLVTQNNYWLFWGNEAPMDFESLKIEQDIMEHDDWFILHFNFSVNFTDFIVTRGSPPESGDLTDLTVTNVCQNAGRELTSSDPSCTYTFDNITKVFDIIINGVPLNSNQKGDISITKVKPSPPDPGTVDPGDGPKTTLLWSDPSTWADSSVPTDGSLVIVKSSWNLILDVDTPNLQYIEVNGILEFDPTKSVSLKSKWIFVRAGSIISGTAEAPTPSDIKHTILLNGVPNDLKFYYSRDVDQFNKVMIVAGKVDLHGDPRVSYSYLEQNAYPDDTIIFVDTVDWEIGDDILISPSGFAPYEDEVFKITNLVQSSSIIDGFLNDADWIKANNYRNLGKGKTTSINYLVTPDVKHTGLTKITLDKPLKYYHSGVSVIADGKTIEMRTDVSLLTRNVKIIALENGWGGEIIVNDYLDEMTDNGPILRGGSLHLDNVQVVNFGQPDYRSAGIRFINAVTGNSTINNCAFARFNSWGIHAETAHNLIFTSNVMYLTQHRAFIAEYLYNSVISDNLFVRIYKDPLMKSFEKIESVGLMVCFDQVCDYSMTNNKVIGCDEAGILYGVDSCDKSSFSASGNYVRSAEYGTWLVTVDSYCGKADGVIGVFTQHAVMCIGTMSKMTISGITTAESVHATDATLRYEEVYGPGYLGILNSVFLGKTMHSICANCSDPECGGYRGFTAFYATNKTTTVDLLFHLKMPINKMDRDPNLFGYSELQGVSFVGFTGINQCGNVSVGITTNEYSADYTLPVRISGGKFLNSYENSKVWFNDPNPDWRNEDDCGFYDCIGPLNVLIDDKDGSLSGFAYGAYFLPNNPGIARKSSCKFYSEMNSYVCEKIHTEVDIYETLIFKSLDPDSETRTFSPINITSWGNTFESWKGPTFFNELQNFMDHSWSGFYTIHIKSSIYPNIIWSGQYYNISATGTLPNSMSFQLINTYNNNRPIIVAIWYQDPQTVVVYKNGVLVDEIKYSGGSIAECQLTDPHGTNRWFYEQNTLQFVMRSEDVLVIKKIASLKINMEMDMTLSDFYSTGGSIAFIDKLAAILKIPSYRIRVVNIREGSVIVDAMVTEDATTLSDSTTTSSSIVDELNSVKDTLDAAYESGELADTLGVDILDYATDVSTVDEVKDKTDDNGGGSESQGGESGDDDNDSEGSAGNGDSPNGDNNGKGKRFPSEFEPAVNDWVIAIFAAIILVMVSIAALFGIKKPKHLVKITPEHSGIGWGLNIKPQETGKNPRTMFAEQFEQKEPHQNSPEVSIRD</sequence>
<feature type="compositionally biased region" description="Low complexity" evidence="6">
    <location>
        <begin position="2468"/>
        <end position="2479"/>
    </location>
</feature>
<gene>
    <name evidence="11" type="ORF">SteCoe_21333</name>
</gene>
<dbReference type="InterPro" id="IPR011050">
    <property type="entry name" value="Pectin_lyase_fold/virulence"/>
</dbReference>
<dbReference type="InterPro" id="IPR019316">
    <property type="entry name" value="G8_domain"/>
</dbReference>
<evidence type="ECO:0000256" key="3">
    <source>
        <dbReference type="ARBA" id="ARBA00022729"/>
    </source>
</evidence>
<dbReference type="InterPro" id="IPR013783">
    <property type="entry name" value="Ig-like_fold"/>
</dbReference>
<feature type="region of interest" description="Disordered" evidence="6">
    <location>
        <begin position="3458"/>
        <end position="3505"/>
    </location>
</feature>
<dbReference type="CDD" id="cd00603">
    <property type="entry name" value="IPT_PCSR"/>
    <property type="match status" value="7"/>
</dbReference>
<dbReference type="Proteomes" id="UP000187209">
    <property type="component" value="Unassembled WGS sequence"/>
</dbReference>
<feature type="compositionally biased region" description="Low complexity" evidence="6">
    <location>
        <begin position="3486"/>
        <end position="3499"/>
    </location>
</feature>
<keyword evidence="3 8" id="KW-0732">Signal</keyword>
<dbReference type="Gene3D" id="2.160.20.10">
    <property type="entry name" value="Single-stranded right-handed beta-helix, Pectin lyase-like"/>
    <property type="match status" value="1"/>
</dbReference>
<evidence type="ECO:0000313" key="12">
    <source>
        <dbReference type="Proteomes" id="UP000187209"/>
    </source>
</evidence>
<dbReference type="EMBL" id="MPUH01000503">
    <property type="protein sequence ID" value="OMJ78805.1"/>
    <property type="molecule type" value="Genomic_DNA"/>
</dbReference>
<dbReference type="OrthoDB" id="446578at2759"/>
<evidence type="ECO:0000259" key="9">
    <source>
        <dbReference type="PROSITE" id="PS51484"/>
    </source>
</evidence>
<protein>
    <recommendedName>
        <fullName evidence="13">G8 domain-containing protein</fullName>
    </recommendedName>
</protein>
<dbReference type="PROSITE" id="PS51820">
    <property type="entry name" value="PA14"/>
    <property type="match status" value="1"/>
</dbReference>
<dbReference type="InterPro" id="IPR014756">
    <property type="entry name" value="Ig_E-set"/>
</dbReference>
<dbReference type="InterPro" id="IPR018871">
    <property type="entry name" value="GLEYA_adhesin_domain"/>
</dbReference>
<dbReference type="GO" id="GO:0005886">
    <property type="term" value="C:plasma membrane"/>
    <property type="evidence" value="ECO:0007669"/>
    <property type="project" value="UniProtKB-SubCell"/>
</dbReference>
<feature type="domain" description="G8" evidence="9">
    <location>
        <begin position="1663"/>
        <end position="1781"/>
    </location>
</feature>
<evidence type="ECO:0000256" key="6">
    <source>
        <dbReference type="SAM" id="MobiDB-lite"/>
    </source>
</evidence>
<feature type="domain" description="G8" evidence="9">
    <location>
        <begin position="2486"/>
        <end position="2610"/>
    </location>
</feature>
<comment type="subcellular location">
    <subcellularLocation>
        <location evidence="1">Cell membrane</location>
    </subcellularLocation>
</comment>